<dbReference type="InterPro" id="IPR042120">
    <property type="entry name" value="MutL_C_dimsub"/>
</dbReference>
<feature type="domain" description="MutL C-terminal dimerisation" evidence="3">
    <location>
        <begin position="673"/>
        <end position="847"/>
    </location>
</feature>
<dbReference type="GO" id="GO:0006298">
    <property type="term" value="P:mismatch repair"/>
    <property type="evidence" value="ECO:0007669"/>
    <property type="project" value="InterPro"/>
</dbReference>
<dbReference type="Pfam" id="PF13589">
    <property type="entry name" value="HATPase_c_3"/>
    <property type="match status" value="1"/>
</dbReference>
<dbReference type="InterPro" id="IPR014790">
    <property type="entry name" value="MutL_C"/>
</dbReference>
<dbReference type="Gene3D" id="3.30.565.10">
    <property type="entry name" value="Histidine kinase-like ATPase, C-terminal domain"/>
    <property type="match status" value="1"/>
</dbReference>
<feature type="region of interest" description="Disordered" evidence="2">
    <location>
        <begin position="350"/>
        <end position="378"/>
    </location>
</feature>
<keyword evidence="5" id="KW-1185">Reference proteome</keyword>
<dbReference type="GO" id="GO:0032300">
    <property type="term" value="C:mismatch repair complex"/>
    <property type="evidence" value="ECO:0007669"/>
    <property type="project" value="InterPro"/>
</dbReference>
<dbReference type="InterPro" id="IPR036890">
    <property type="entry name" value="HATPase_C_sf"/>
</dbReference>
<evidence type="ECO:0000259" key="3">
    <source>
        <dbReference type="SMART" id="SM00853"/>
    </source>
</evidence>
<name>A0AAV0U811_HYABA</name>
<dbReference type="EMBL" id="CANTFL010001192">
    <property type="protein sequence ID" value="CAI5733126.1"/>
    <property type="molecule type" value="Genomic_DNA"/>
</dbReference>
<dbReference type="PANTHER" id="PTHR10073:SF47">
    <property type="entry name" value="DNA MISMATCH REPAIR PROTEIN MLH3"/>
    <property type="match status" value="1"/>
</dbReference>
<dbReference type="Gene3D" id="3.30.1540.20">
    <property type="entry name" value="MutL, C-terminal domain, dimerisation subdomain"/>
    <property type="match status" value="1"/>
</dbReference>
<dbReference type="InterPro" id="IPR042121">
    <property type="entry name" value="MutL_C_regsub"/>
</dbReference>
<dbReference type="Gene3D" id="3.30.1370.100">
    <property type="entry name" value="MutL, C-terminal domain, regulatory subdomain"/>
    <property type="match status" value="1"/>
</dbReference>
<proteinExistence type="inferred from homology"/>
<protein>
    <recommendedName>
        <fullName evidence="3">MutL C-terminal dimerisation domain-containing protein</fullName>
    </recommendedName>
</protein>
<evidence type="ECO:0000313" key="4">
    <source>
        <dbReference type="EMBL" id="CAI5733126.1"/>
    </source>
</evidence>
<evidence type="ECO:0000256" key="2">
    <source>
        <dbReference type="SAM" id="MobiDB-lite"/>
    </source>
</evidence>
<dbReference type="Pfam" id="PF08676">
    <property type="entry name" value="MutL_C"/>
    <property type="match status" value="1"/>
</dbReference>
<reference evidence="4" key="1">
    <citation type="submission" date="2022-12" db="EMBL/GenBank/DDBJ databases">
        <authorList>
            <person name="Webb A."/>
        </authorList>
    </citation>
    <scope>NUCLEOTIDE SEQUENCE</scope>
    <source>
        <strain evidence="4">Hp1</strain>
    </source>
</reference>
<organism evidence="4 5">
    <name type="scientific">Hyaloperonospora brassicae</name>
    <name type="common">Brassica downy mildew</name>
    <name type="synonym">Peronospora brassicae</name>
    <dbReference type="NCBI Taxonomy" id="162125"/>
    <lineage>
        <taxon>Eukaryota</taxon>
        <taxon>Sar</taxon>
        <taxon>Stramenopiles</taxon>
        <taxon>Oomycota</taxon>
        <taxon>Peronosporomycetes</taxon>
        <taxon>Peronosporales</taxon>
        <taxon>Peronosporaceae</taxon>
        <taxon>Hyaloperonospora</taxon>
    </lineage>
</organism>
<dbReference type="GO" id="GO:0140664">
    <property type="term" value="F:ATP-dependent DNA damage sensor activity"/>
    <property type="evidence" value="ECO:0007669"/>
    <property type="project" value="InterPro"/>
</dbReference>
<dbReference type="Proteomes" id="UP001162031">
    <property type="component" value="Unassembled WGS sequence"/>
</dbReference>
<comment type="similarity">
    <text evidence="1">Belongs to the DNA mismatch repair MutL/HexB family.</text>
</comment>
<accession>A0AAV0U811</accession>
<dbReference type="InterPro" id="IPR038973">
    <property type="entry name" value="MutL/Mlh/Pms-like"/>
</dbReference>
<dbReference type="SUPFAM" id="SSF118116">
    <property type="entry name" value="DNA mismatch repair protein MutL"/>
    <property type="match status" value="1"/>
</dbReference>
<sequence length="890" mass="100229">MEVLDEKTRRIMTASYALPDLETAVQQVIYNAIDAHAKTIKLVVDMMTASFTAVDDGCGIHPDSLYAHVGECYASAKFPALERKEGDEIRPESYGSRGAFLYALTSLATTVEIESRAQEHWSSYRKVFQEGKVVFNARSRDLRQATGTKVCVSNMFGKLPVRHKDLSRNAKYRSRVTKGIKTFCVSMSMIWPPLSFDVQYQGGDFRPVSIPAAASCLERFSMHFGDVLGEHLQYVSFASESLRFSIRGYFAFIPGACEDSWQGVKQAKSYYQFAFLENEWVAECQQVCSQAITEAALALSSAIPIFVLKVTVAHDQYDACRMRKEEGMCFKAPDEFRQFLFEFVQIQEPSGREVTSQTSFSAEPEHEPPALIPSDSDDVAITPPGSPARTFDYDTPIMDVFEVPVSVYTDDCTAFPIMSSDACQACGHVREDTENVRLDDQVLSYTNKPHRPSATTRYVPETAEVCFTSTDDDHGLAGTDQSEDDLEDIFFSHEPSMPLVESAERAGRVEVSRPMLLYHVTFSRFLTQLNDVQQEAGVSMMPWLSSKPDAHDCADLLLDLCQDSNYNMDAECSQTADQMRQHIECSPTTWNALREEKSKRPLLHTPAVVKATSDYFLMQKVERSSSKFLRRRLDSSKYLVTHAASGLHADNVRIMAGDKMIKIDKSTLAKLQVIRQVDRKFILVRADTSQGTLLLCIDQHAADERVRLEKLEKDVFGHDRSLREVERYDHEPPLILHVNAKEHETMQYHEELITGWGFKFECLSSKPGQAFINVSNTTEFDGGGRVALHATPQVERRASNVDDFRDFIQFLSNAGETYLHAQIRPPVITRLLHSRACRSAIMFGDRLSLTQCQDLIEELKMCHLPFQCAHGRPSVVPLADIRSDNVSCGL</sequence>
<gene>
    <name evidence="4" type="ORF">HBR001_LOCUS5736</name>
</gene>
<evidence type="ECO:0000313" key="5">
    <source>
        <dbReference type="Proteomes" id="UP001162031"/>
    </source>
</evidence>
<dbReference type="InterPro" id="IPR037198">
    <property type="entry name" value="MutL_C_sf"/>
</dbReference>
<dbReference type="AlphaFoldDB" id="A0AAV0U811"/>
<dbReference type="PANTHER" id="PTHR10073">
    <property type="entry name" value="DNA MISMATCH REPAIR PROTEIN MLH, PMS, MUTL"/>
    <property type="match status" value="1"/>
</dbReference>
<dbReference type="GO" id="GO:0005524">
    <property type="term" value="F:ATP binding"/>
    <property type="evidence" value="ECO:0007669"/>
    <property type="project" value="InterPro"/>
</dbReference>
<dbReference type="SMART" id="SM00853">
    <property type="entry name" value="MutL_C"/>
    <property type="match status" value="1"/>
</dbReference>
<comment type="caution">
    <text evidence="4">The sequence shown here is derived from an EMBL/GenBank/DDBJ whole genome shotgun (WGS) entry which is preliminary data.</text>
</comment>
<dbReference type="SUPFAM" id="SSF55874">
    <property type="entry name" value="ATPase domain of HSP90 chaperone/DNA topoisomerase II/histidine kinase"/>
    <property type="match status" value="1"/>
</dbReference>
<evidence type="ECO:0000256" key="1">
    <source>
        <dbReference type="ARBA" id="ARBA00006082"/>
    </source>
</evidence>
<dbReference type="GO" id="GO:0016887">
    <property type="term" value="F:ATP hydrolysis activity"/>
    <property type="evidence" value="ECO:0007669"/>
    <property type="project" value="InterPro"/>
</dbReference>